<dbReference type="SUPFAM" id="SSF53756">
    <property type="entry name" value="UDP-Glycosyltransferase/glycogen phosphorylase"/>
    <property type="match status" value="1"/>
</dbReference>
<dbReference type="Proteomes" id="UP000233387">
    <property type="component" value="Unassembled WGS sequence"/>
</dbReference>
<organism evidence="1 2">
    <name type="scientific">Raineya orbicola</name>
    <dbReference type="NCBI Taxonomy" id="2016530"/>
    <lineage>
        <taxon>Bacteria</taxon>
        <taxon>Pseudomonadati</taxon>
        <taxon>Bacteroidota</taxon>
        <taxon>Cytophagia</taxon>
        <taxon>Cytophagales</taxon>
        <taxon>Raineyaceae</taxon>
        <taxon>Raineya</taxon>
    </lineage>
</organism>
<dbReference type="GO" id="GO:0016740">
    <property type="term" value="F:transferase activity"/>
    <property type="evidence" value="ECO:0007669"/>
    <property type="project" value="UniProtKB-KW"/>
</dbReference>
<comment type="caution">
    <text evidence="1">The sequence shown here is derived from an EMBL/GenBank/DDBJ whole genome shotgun (WGS) entry which is preliminary data.</text>
</comment>
<sequence length="375" mass="45147">MHKAAFVAVLKPADDIRLFQKIAKTFWENGFEVFSFGSQSILESKNIGSHIHFYPIFTFSRNSFRRLWAGFLILKYLWKIKPQILVCGAIELLPFCVLYKFFQKLFGRKLHLIYDVQENYFLNILHTQTYETWRVFRKILAYSIRFAERLCATQVDTFFLAENCYQLELSFVKKRCLVLENKVLKINFQEKIISNPIFLLSGTIAPEYGLWEAIDFVERIHFLVPQSVLKIVGRCGRKEILNKLTSLQETKSFLQLEISEKALDYEILQKNFAESTFWLMPYQVNLAYRNRIPTKFYEAMAWQKWIIVQKNPVWESFFKEYAYPYVIWIDFRKLQTWQEVFDFSKFQQKTFYYNPQIFWDSEKEKLQDFIQKLSF</sequence>
<keyword evidence="1" id="KW-0808">Transferase</keyword>
<dbReference type="AlphaFoldDB" id="A0A2N3IJ41"/>
<reference evidence="1 2" key="1">
    <citation type="submission" date="2017-06" db="EMBL/GenBank/DDBJ databases">
        <title>Raineya orbicola gen. nov., sp. nov. a slightly thermophilic bacterium of the phylum Bacteroidetes and the description of Raineyaceae fam. nov.</title>
        <authorList>
            <person name="Albuquerque L."/>
            <person name="Polonia A.R.M."/>
            <person name="Barroso C."/>
            <person name="Froufe H.J.C."/>
            <person name="Lage O."/>
            <person name="Lobo-Da-Cunha A."/>
            <person name="Egas C."/>
            <person name="Da Costa M.S."/>
        </authorList>
    </citation>
    <scope>NUCLEOTIDE SEQUENCE [LARGE SCALE GENOMIC DNA]</scope>
    <source>
        <strain evidence="1 2">SPSPC-11</strain>
    </source>
</reference>
<accession>A0A2N3IJ41</accession>
<evidence type="ECO:0000313" key="1">
    <source>
        <dbReference type="EMBL" id="PKQ70327.1"/>
    </source>
</evidence>
<gene>
    <name evidence="1" type="ORF">Rain11_0706</name>
</gene>
<dbReference type="OrthoDB" id="925984at2"/>
<evidence type="ECO:0000313" key="2">
    <source>
        <dbReference type="Proteomes" id="UP000233387"/>
    </source>
</evidence>
<dbReference type="EMBL" id="NKXO01000008">
    <property type="protein sequence ID" value="PKQ70327.1"/>
    <property type="molecule type" value="Genomic_DNA"/>
</dbReference>
<protein>
    <submittedName>
        <fullName evidence="1">Glycosyl transferase 4-like</fullName>
    </submittedName>
</protein>
<keyword evidence="2" id="KW-1185">Reference proteome</keyword>
<name>A0A2N3IJ41_9BACT</name>
<dbReference type="RefSeq" id="WP_101357966.1">
    <property type="nucleotide sequence ID" value="NZ_NKXO01000008.1"/>
</dbReference>
<proteinExistence type="predicted"/>